<dbReference type="GeneID" id="3863324"/>
<dbReference type="OMA" id="PRYARWH"/>
<accession>Q4U8R6</accession>
<dbReference type="OrthoDB" id="360908at2759"/>
<dbReference type="AlphaFoldDB" id="Q4U8R6"/>
<dbReference type="Proteomes" id="UP000001950">
    <property type="component" value="Chromosome 4"/>
</dbReference>
<dbReference type="VEuPathDB" id="PiroplasmaDB:TA10025"/>
<organism evidence="2 3">
    <name type="scientific">Theileria annulata</name>
    <dbReference type="NCBI Taxonomy" id="5874"/>
    <lineage>
        <taxon>Eukaryota</taxon>
        <taxon>Sar</taxon>
        <taxon>Alveolata</taxon>
        <taxon>Apicomplexa</taxon>
        <taxon>Aconoidasida</taxon>
        <taxon>Piroplasmida</taxon>
        <taxon>Theileriidae</taxon>
        <taxon>Theileria</taxon>
    </lineage>
</organism>
<name>Q4U8R6_THEAN</name>
<keyword evidence="3" id="KW-1185">Reference proteome</keyword>
<dbReference type="KEGG" id="tan:TA10025"/>
<feature type="compositionally biased region" description="Acidic residues" evidence="1">
    <location>
        <begin position="61"/>
        <end position="74"/>
    </location>
</feature>
<dbReference type="EMBL" id="CR940353">
    <property type="protein sequence ID" value="CAI76787.1"/>
    <property type="molecule type" value="Genomic_DNA"/>
</dbReference>
<protein>
    <submittedName>
        <fullName evidence="2">Uncharacterized protein</fullName>
    </submittedName>
</protein>
<dbReference type="InParanoid" id="Q4U8R6"/>
<sequence length="224" mass="26713">MFYVYLDYSGLLILFSCPLTSPFISPTHLNVYNLLKMVDKSWTTFVNEYLREVEKSSSNDSTDDQDSYLEDETNDPNSVTKYKKTWCTTIERTFGYAFRSFCRFVVLKTLNESSIKKKYEISSEDFLDVIDRNFNYEETHYSSSLPNYYKSYPRYARWHNRMVKEKKLLGKRKGRNLSFIRKKLSQKFKAKRKTSKETPEHLLRYKIVKPVNEFPKVSLSEAFE</sequence>
<dbReference type="eggNOG" id="ENOG502TNBM">
    <property type="taxonomic scope" value="Eukaryota"/>
</dbReference>
<dbReference type="RefSeq" id="XP_953412.1">
    <property type="nucleotide sequence ID" value="XM_948319.1"/>
</dbReference>
<gene>
    <name evidence="2" type="ORF">TA10025</name>
</gene>
<proteinExistence type="predicted"/>
<reference evidence="2 3" key="1">
    <citation type="journal article" date="2005" name="Science">
        <title>Genome of the host-cell transforming parasite Theileria annulata compared with T. parva.</title>
        <authorList>
            <person name="Pain A."/>
            <person name="Renauld H."/>
            <person name="Berriman M."/>
            <person name="Murphy L."/>
            <person name="Yeats C.A."/>
            <person name="Weir W."/>
            <person name="Kerhornou A."/>
            <person name="Aslett M."/>
            <person name="Bishop R."/>
            <person name="Bouchier C."/>
            <person name="Cochet M."/>
            <person name="Coulson R.M.R."/>
            <person name="Cronin A."/>
            <person name="de Villiers E.P."/>
            <person name="Fraser A."/>
            <person name="Fosker N."/>
            <person name="Gardner M."/>
            <person name="Goble A."/>
            <person name="Griffiths-Jones S."/>
            <person name="Harris D.E."/>
            <person name="Katzer F."/>
            <person name="Larke N."/>
            <person name="Lord A."/>
            <person name="Maser P."/>
            <person name="McKellar S."/>
            <person name="Mooney P."/>
            <person name="Morton F."/>
            <person name="Nene V."/>
            <person name="O'Neil S."/>
            <person name="Price C."/>
            <person name="Quail M.A."/>
            <person name="Rabbinowitsch E."/>
            <person name="Rawlings N.D."/>
            <person name="Rutter S."/>
            <person name="Saunders D."/>
            <person name="Seeger K."/>
            <person name="Shah T."/>
            <person name="Squares R."/>
            <person name="Squares S."/>
            <person name="Tivey A."/>
            <person name="Walker A.R."/>
            <person name="Woodward J."/>
            <person name="Dobbelaere D.A.E."/>
            <person name="Langsley G."/>
            <person name="Rajandream M.A."/>
            <person name="McKeever D."/>
            <person name="Shiels B."/>
            <person name="Tait A."/>
            <person name="Barrell B.G."/>
            <person name="Hall N."/>
        </authorList>
    </citation>
    <scope>NUCLEOTIDE SEQUENCE [LARGE SCALE GENOMIC DNA]</scope>
    <source>
        <strain evidence="3">Ankara</strain>
    </source>
</reference>
<evidence type="ECO:0000256" key="1">
    <source>
        <dbReference type="SAM" id="MobiDB-lite"/>
    </source>
</evidence>
<feature type="region of interest" description="Disordered" evidence="1">
    <location>
        <begin position="56"/>
        <end position="77"/>
    </location>
</feature>
<evidence type="ECO:0000313" key="3">
    <source>
        <dbReference type="Proteomes" id="UP000001950"/>
    </source>
</evidence>
<evidence type="ECO:0000313" key="2">
    <source>
        <dbReference type="EMBL" id="CAI76787.1"/>
    </source>
</evidence>